<comment type="caution">
    <text evidence="3">The sequence shown here is derived from an EMBL/GenBank/DDBJ whole genome shotgun (WGS) entry which is preliminary data.</text>
</comment>
<sequence length="640" mass="71761">MSTSDTPAQHQPKTSYDSDDSSSSRSVFNRSDFQTIAPQAINTQFNSIFSEGISSVVKAINYEQMRKSNSQIPFLEDKINDQNKTLNNQQSEISNLHKTLGDLYDQMHHLKSVVNSAPHSPVVRPRPNSAIYDLNQYDSHKKIYFYKSTSPTCIRRRHETTSPQIAQATSLYHDNMLPDDNQTRILQEALHKLNAAFERRDAQIDDLKKEINELRQFQSNTGNTTRISATLLMRTLISSPKNLHASALVPIVVTDRSRPAILPTNKFTSTSAMPFTMSLAKILPNFSGKECEMPTKFITEFEILASGLVGNSDEYLLRAVQQSLSETALTWYIQTQLEQPVNSWTQFKQLFIHRGFTPMSSFILPSSSKNMKCDITSSYSNQINIDSPPTSYLIAEAKVNSIRGLVLLDTGSGLTIISFQHWSIIGDKSSPLTPYTGPDIHGPEAKNFKHLILIGNDLMKNIGIVLDIQANKMWLRTKPNLQYDISSDLSNARRLDVPLLSTQSRTIPPFYMAFFQVKPPSSILSVTWEASVSDVHRYVIAANSLVRIQNQSCIIQIDNCSSKSQVIYPGQHFATADLYDSENDDDTTHVLPVTSLSTTSTLPCNIIESSGQIYCSTQVERSSNNNNNSITLNSFNFLTE</sequence>
<evidence type="ECO:0000313" key="4">
    <source>
        <dbReference type="Proteomes" id="UP000663824"/>
    </source>
</evidence>
<dbReference type="SUPFAM" id="SSF50630">
    <property type="entry name" value="Acid proteases"/>
    <property type="match status" value="1"/>
</dbReference>
<dbReference type="Proteomes" id="UP000663824">
    <property type="component" value="Unassembled WGS sequence"/>
</dbReference>
<dbReference type="InterPro" id="IPR021109">
    <property type="entry name" value="Peptidase_aspartic_dom_sf"/>
</dbReference>
<accession>A0A816K8P7</accession>
<gene>
    <name evidence="3" type="ORF">MBJ925_LOCUS2098</name>
</gene>
<proteinExistence type="predicted"/>
<keyword evidence="1" id="KW-0175">Coiled coil</keyword>
<organism evidence="3 4">
    <name type="scientific">Rotaria magnacalcarata</name>
    <dbReference type="NCBI Taxonomy" id="392030"/>
    <lineage>
        <taxon>Eukaryota</taxon>
        <taxon>Metazoa</taxon>
        <taxon>Spiralia</taxon>
        <taxon>Gnathifera</taxon>
        <taxon>Rotifera</taxon>
        <taxon>Eurotatoria</taxon>
        <taxon>Bdelloidea</taxon>
        <taxon>Philodinida</taxon>
        <taxon>Philodinidae</taxon>
        <taxon>Rotaria</taxon>
    </lineage>
</organism>
<feature type="compositionally biased region" description="Polar residues" evidence="2">
    <location>
        <begin position="1"/>
        <end position="14"/>
    </location>
</feature>
<name>A0A816K8P7_9BILA</name>
<dbReference type="AlphaFoldDB" id="A0A816K8P7"/>
<evidence type="ECO:0000256" key="1">
    <source>
        <dbReference type="SAM" id="Coils"/>
    </source>
</evidence>
<protein>
    <submittedName>
        <fullName evidence="3">Uncharacterized protein</fullName>
    </submittedName>
</protein>
<evidence type="ECO:0000313" key="3">
    <source>
        <dbReference type="EMBL" id="CAF1921215.1"/>
    </source>
</evidence>
<evidence type="ECO:0000256" key="2">
    <source>
        <dbReference type="SAM" id="MobiDB-lite"/>
    </source>
</evidence>
<reference evidence="3" key="1">
    <citation type="submission" date="2021-02" db="EMBL/GenBank/DDBJ databases">
        <authorList>
            <person name="Nowell W R."/>
        </authorList>
    </citation>
    <scope>NUCLEOTIDE SEQUENCE</scope>
</reference>
<feature type="coiled-coil region" evidence="1">
    <location>
        <begin position="72"/>
        <end position="99"/>
    </location>
</feature>
<feature type="region of interest" description="Disordered" evidence="2">
    <location>
        <begin position="1"/>
        <end position="26"/>
    </location>
</feature>
<dbReference type="EMBL" id="CAJNRE010000137">
    <property type="protein sequence ID" value="CAF1921215.1"/>
    <property type="molecule type" value="Genomic_DNA"/>
</dbReference>